<keyword evidence="3" id="KW-1185">Reference proteome</keyword>
<proteinExistence type="predicted"/>
<evidence type="ECO:0000313" key="3">
    <source>
        <dbReference type="Proteomes" id="UP001651158"/>
    </source>
</evidence>
<keyword evidence="1" id="KW-0812">Transmembrane</keyword>
<sequence length="261" mass="29230">MEFASSGEVVISDRQRLAIVDMTACFATSIYEKEGAAVAKYLSIERDADAFATLKSRVEVFRWRIVKFACQTPLDRPSFKGTKSSNRSVVASSFPSTSTSPAKRISLLPIVWTLSVLSVGLSAACLFMLVALLRLKSIYVKQRHHLRHSNTKPEALCHQNAYQVHEKFGDALNLSQASVVMEPEYHFSSILPLESRDKLVGSPDLLTTSETLPKIHTYPAVTHVPLNTPSLPRRYQHLNNDLELRTFTILPIRQTLGFDEI</sequence>
<name>A0ABR4QLQ8_9CEST</name>
<evidence type="ECO:0000313" key="2">
    <source>
        <dbReference type="EMBL" id="KAL5110701.1"/>
    </source>
</evidence>
<keyword evidence="1" id="KW-1133">Transmembrane helix</keyword>
<dbReference type="EMBL" id="JAKROA010000002">
    <property type="protein sequence ID" value="KAL5110701.1"/>
    <property type="molecule type" value="Genomic_DNA"/>
</dbReference>
<comment type="caution">
    <text evidence="2">The sequence shown here is derived from an EMBL/GenBank/DDBJ whole genome shotgun (WGS) entry which is preliminary data.</text>
</comment>
<organism evidence="2 3">
    <name type="scientific">Taenia crassiceps</name>
    <dbReference type="NCBI Taxonomy" id="6207"/>
    <lineage>
        <taxon>Eukaryota</taxon>
        <taxon>Metazoa</taxon>
        <taxon>Spiralia</taxon>
        <taxon>Lophotrochozoa</taxon>
        <taxon>Platyhelminthes</taxon>
        <taxon>Cestoda</taxon>
        <taxon>Eucestoda</taxon>
        <taxon>Cyclophyllidea</taxon>
        <taxon>Taeniidae</taxon>
        <taxon>Taenia</taxon>
    </lineage>
</organism>
<evidence type="ECO:0000256" key="1">
    <source>
        <dbReference type="SAM" id="Phobius"/>
    </source>
</evidence>
<accession>A0ABR4QLQ8</accession>
<dbReference type="Proteomes" id="UP001651158">
    <property type="component" value="Unassembled WGS sequence"/>
</dbReference>
<gene>
    <name evidence="2" type="ORF">TcWFU_007687</name>
</gene>
<keyword evidence="1" id="KW-0472">Membrane</keyword>
<protein>
    <submittedName>
        <fullName evidence="2">Uncharacterized protein</fullName>
    </submittedName>
</protein>
<reference evidence="2 3" key="1">
    <citation type="journal article" date="2022" name="Front. Cell. Infect. Microbiol.">
        <title>The Genomes of Two Strains of Taenia crassiceps the Animal Model for the Study of Human Cysticercosis.</title>
        <authorList>
            <person name="Bobes R.J."/>
            <person name="Estrada K."/>
            <person name="Rios-Valencia D.G."/>
            <person name="Calderon-Gallegos A."/>
            <person name="de la Torre P."/>
            <person name="Carrero J.C."/>
            <person name="Sanchez-Flores A."/>
            <person name="Laclette J.P."/>
        </authorList>
    </citation>
    <scope>NUCLEOTIDE SEQUENCE [LARGE SCALE GENOMIC DNA]</scope>
    <source>
        <strain evidence="2">WFUcys</strain>
    </source>
</reference>
<feature type="transmembrane region" description="Helical" evidence="1">
    <location>
        <begin position="110"/>
        <end position="133"/>
    </location>
</feature>